<dbReference type="InterPro" id="IPR003591">
    <property type="entry name" value="Leu-rich_rpt_typical-subtyp"/>
</dbReference>
<gene>
    <name evidence="4" type="ORF">CC80DRAFT_369227</name>
</gene>
<evidence type="ECO:0000313" key="4">
    <source>
        <dbReference type="EMBL" id="KAF1954027.1"/>
    </source>
</evidence>
<proteinExistence type="predicted"/>
<dbReference type="PANTHER" id="PTHR48051">
    <property type="match status" value="1"/>
</dbReference>
<dbReference type="AlphaFoldDB" id="A0A6A5TYK1"/>
<dbReference type="SMART" id="SM00369">
    <property type="entry name" value="LRR_TYP"/>
    <property type="match status" value="2"/>
</dbReference>
<feature type="non-terminal residue" evidence="4">
    <location>
        <position position="516"/>
    </location>
</feature>
<dbReference type="InterPro" id="IPR001611">
    <property type="entry name" value="Leu-rich_rpt"/>
</dbReference>
<dbReference type="EMBL" id="ML977001">
    <property type="protein sequence ID" value="KAF1954027.1"/>
    <property type="molecule type" value="Genomic_DNA"/>
</dbReference>
<keyword evidence="5" id="KW-1185">Reference proteome</keyword>
<feature type="region of interest" description="Disordered" evidence="3">
    <location>
        <begin position="1"/>
        <end position="30"/>
    </location>
</feature>
<evidence type="ECO:0000256" key="3">
    <source>
        <dbReference type="SAM" id="MobiDB-lite"/>
    </source>
</evidence>
<dbReference type="SUPFAM" id="SSF52058">
    <property type="entry name" value="L domain-like"/>
    <property type="match status" value="1"/>
</dbReference>
<evidence type="ECO:0008006" key="6">
    <source>
        <dbReference type="Google" id="ProtNLM"/>
    </source>
</evidence>
<evidence type="ECO:0000313" key="5">
    <source>
        <dbReference type="Proteomes" id="UP000800035"/>
    </source>
</evidence>
<dbReference type="InterPro" id="IPR050216">
    <property type="entry name" value="LRR_domain-containing"/>
</dbReference>
<evidence type="ECO:0000256" key="2">
    <source>
        <dbReference type="ARBA" id="ARBA00022737"/>
    </source>
</evidence>
<dbReference type="Gene3D" id="3.80.10.10">
    <property type="entry name" value="Ribonuclease Inhibitor"/>
    <property type="match status" value="1"/>
</dbReference>
<feature type="non-terminal residue" evidence="4">
    <location>
        <position position="1"/>
    </location>
</feature>
<dbReference type="OrthoDB" id="1517790at2759"/>
<evidence type="ECO:0000256" key="1">
    <source>
        <dbReference type="ARBA" id="ARBA00022614"/>
    </source>
</evidence>
<dbReference type="PANTHER" id="PTHR48051:SF49">
    <property type="entry name" value="LEUCINE-RICH REPEAT AND DEATH DOMAIN-CONTAINING PROTEIN 1"/>
    <property type="match status" value="1"/>
</dbReference>
<name>A0A6A5TYK1_9PLEO</name>
<protein>
    <recommendedName>
        <fullName evidence="6">L domain-like protein</fullName>
    </recommendedName>
</protein>
<dbReference type="Proteomes" id="UP000800035">
    <property type="component" value="Unassembled WGS sequence"/>
</dbReference>
<sequence length="516" mass="57858">HATDIPSSPPLVPRYRATSPTSSIPALFSSDGPLEEADIANYESPRYKKKRMGAWWETDNGRGKKAKMSRNFDSGVWMGSDASDSSGGSINAGLCTYSDDLPLTISEQEIDDRAEAEKRMLQYIEKRLDDESYNVSYDFSGFGLQDSALIHLEKLNQVIKPPLNAGVDVPTERQYRPFTVALYINLASNSLSRLAPSVFHMEHLNSLILRDNQIKTLPPQIAHLRTLRELDLSRNKLEYLPAEILDLHQSPTRLLRLQLLGNPLLEPIRGREGGRRKELANLHRLHHNSLQGGNPRKPMYCGLQGGDRAISMWVLRSAEATFPLYQGSKHHRHCPPINATGLVLPKLMAHTLPSYYDQSGHLVENSPPPPSSGGSDFPVILHSSTFGAYGVPEFIFEPSKRSKVFSFLTMSIHEALAHPDDTPDDVRYGLTVNEDGGDPYPIPPQAERLLSAADNNMATIFKKFRTCHCCGKDYIMPRAEWIEFWHNHKSIDCLPVKVQVCSWGCVPDFIAKRPEK</sequence>
<reference evidence="4" key="1">
    <citation type="journal article" date="2020" name="Stud. Mycol.">
        <title>101 Dothideomycetes genomes: a test case for predicting lifestyles and emergence of pathogens.</title>
        <authorList>
            <person name="Haridas S."/>
            <person name="Albert R."/>
            <person name="Binder M."/>
            <person name="Bloem J."/>
            <person name="Labutti K."/>
            <person name="Salamov A."/>
            <person name="Andreopoulos B."/>
            <person name="Baker S."/>
            <person name="Barry K."/>
            <person name="Bills G."/>
            <person name="Bluhm B."/>
            <person name="Cannon C."/>
            <person name="Castanera R."/>
            <person name="Culley D."/>
            <person name="Daum C."/>
            <person name="Ezra D."/>
            <person name="Gonzalez J."/>
            <person name="Henrissat B."/>
            <person name="Kuo A."/>
            <person name="Liang C."/>
            <person name="Lipzen A."/>
            <person name="Lutzoni F."/>
            <person name="Magnuson J."/>
            <person name="Mondo S."/>
            <person name="Nolan M."/>
            <person name="Ohm R."/>
            <person name="Pangilinan J."/>
            <person name="Park H.-J."/>
            <person name="Ramirez L."/>
            <person name="Alfaro M."/>
            <person name="Sun H."/>
            <person name="Tritt A."/>
            <person name="Yoshinaga Y."/>
            <person name="Zwiers L.-H."/>
            <person name="Turgeon B."/>
            <person name="Goodwin S."/>
            <person name="Spatafora J."/>
            <person name="Crous P."/>
            <person name="Grigoriev I."/>
        </authorList>
    </citation>
    <scope>NUCLEOTIDE SEQUENCE</scope>
    <source>
        <strain evidence="4">CBS 675.92</strain>
    </source>
</reference>
<organism evidence="4 5">
    <name type="scientific">Byssothecium circinans</name>
    <dbReference type="NCBI Taxonomy" id="147558"/>
    <lineage>
        <taxon>Eukaryota</taxon>
        <taxon>Fungi</taxon>
        <taxon>Dikarya</taxon>
        <taxon>Ascomycota</taxon>
        <taxon>Pezizomycotina</taxon>
        <taxon>Dothideomycetes</taxon>
        <taxon>Pleosporomycetidae</taxon>
        <taxon>Pleosporales</taxon>
        <taxon>Massarineae</taxon>
        <taxon>Massarinaceae</taxon>
        <taxon>Byssothecium</taxon>
    </lineage>
</organism>
<dbReference type="InterPro" id="IPR032675">
    <property type="entry name" value="LRR_dom_sf"/>
</dbReference>
<keyword evidence="1" id="KW-0433">Leucine-rich repeat</keyword>
<dbReference type="GO" id="GO:0005737">
    <property type="term" value="C:cytoplasm"/>
    <property type="evidence" value="ECO:0007669"/>
    <property type="project" value="TreeGrafter"/>
</dbReference>
<accession>A0A6A5TYK1</accession>
<dbReference type="Pfam" id="PF13855">
    <property type="entry name" value="LRR_8"/>
    <property type="match status" value="1"/>
</dbReference>
<keyword evidence="2" id="KW-0677">Repeat</keyword>